<dbReference type="GO" id="GO:0006164">
    <property type="term" value="P:purine nucleotide biosynthetic process"/>
    <property type="evidence" value="ECO:0007669"/>
    <property type="project" value="UniProtKB-KW"/>
</dbReference>
<dbReference type="InterPro" id="IPR036604">
    <property type="entry name" value="PurS-like_sf"/>
</dbReference>
<feature type="non-terminal residue" evidence="6">
    <location>
        <position position="163"/>
    </location>
</feature>
<dbReference type="SUPFAM" id="SSF82697">
    <property type="entry name" value="PurS-like"/>
    <property type="match status" value="1"/>
</dbReference>
<keyword evidence="4" id="KW-0067">ATP-binding</keyword>
<dbReference type="Pfam" id="PF18076">
    <property type="entry name" value="FGAR-AT_N"/>
    <property type="match status" value="1"/>
</dbReference>
<dbReference type="EMBL" id="WTVM01000138">
    <property type="protein sequence ID" value="NMG04624.1"/>
    <property type="molecule type" value="Genomic_DNA"/>
</dbReference>
<evidence type="ECO:0000256" key="2">
    <source>
        <dbReference type="ARBA" id="ARBA00022741"/>
    </source>
</evidence>
<keyword evidence="1" id="KW-0436">Ligase</keyword>
<dbReference type="GO" id="GO:0005737">
    <property type="term" value="C:cytoplasm"/>
    <property type="evidence" value="ECO:0007669"/>
    <property type="project" value="TreeGrafter"/>
</dbReference>
<evidence type="ECO:0000259" key="5">
    <source>
        <dbReference type="Pfam" id="PF18076"/>
    </source>
</evidence>
<feature type="domain" description="Phosphoribosylformylglycinamidine synthase N-terminal" evidence="5">
    <location>
        <begin position="39"/>
        <end position="150"/>
    </location>
</feature>
<evidence type="ECO:0000256" key="3">
    <source>
        <dbReference type="ARBA" id="ARBA00022755"/>
    </source>
</evidence>
<keyword evidence="3" id="KW-0658">Purine biosynthesis</keyword>
<organism evidence="6 7">
    <name type="scientific">Azoarcus taiwanensis</name>
    <dbReference type="NCBI Taxonomy" id="666964"/>
    <lineage>
        <taxon>Bacteria</taxon>
        <taxon>Pseudomonadati</taxon>
        <taxon>Pseudomonadota</taxon>
        <taxon>Betaproteobacteria</taxon>
        <taxon>Rhodocyclales</taxon>
        <taxon>Zoogloeaceae</taxon>
        <taxon>Azoarcus</taxon>
    </lineage>
</organism>
<dbReference type="GO" id="GO:0005524">
    <property type="term" value="F:ATP binding"/>
    <property type="evidence" value="ECO:0007669"/>
    <property type="project" value="UniProtKB-KW"/>
</dbReference>
<comment type="caution">
    <text evidence="6">The sequence shown here is derived from an EMBL/GenBank/DDBJ whole genome shotgun (WGS) entry which is preliminary data.</text>
</comment>
<evidence type="ECO:0000256" key="1">
    <source>
        <dbReference type="ARBA" id="ARBA00022598"/>
    </source>
</evidence>
<sequence>MTDILKLRGDAAFSSARLERLRQRATAVAPKLRSLEARHWFFVEVSSPLSEAEQQRLGELLGVEQGGAQGTGDLLLIVPRLGTISPWSSKATDIAHQCGFDKVVRIERGIAFILDASRLDEGARSALLPLLHDRMTESVLQSLDAADALFHHYDPQPMTSVDI</sequence>
<evidence type="ECO:0000313" key="7">
    <source>
        <dbReference type="Proteomes" id="UP000599523"/>
    </source>
</evidence>
<evidence type="ECO:0000256" key="4">
    <source>
        <dbReference type="ARBA" id="ARBA00022840"/>
    </source>
</evidence>
<dbReference type="GO" id="GO:0004642">
    <property type="term" value="F:phosphoribosylformylglycinamidine synthase activity"/>
    <property type="evidence" value="ECO:0007669"/>
    <property type="project" value="TreeGrafter"/>
</dbReference>
<keyword evidence="2" id="KW-0547">Nucleotide-binding</keyword>
<dbReference type="InterPro" id="IPR040707">
    <property type="entry name" value="FGAR-AT_N"/>
</dbReference>
<gene>
    <name evidence="6" type="ORF">GPA21_16855</name>
</gene>
<reference evidence="6" key="1">
    <citation type="submission" date="2019-12" db="EMBL/GenBank/DDBJ databases">
        <title>Comparative genomics gives insights into the taxonomy of the Azoarcus-Aromatoleum group and reveals separate origins of nif in the plant-associated Azoarcus and non-plant-associated Aromatoleum sub-groups.</title>
        <authorList>
            <person name="Lafos M."/>
            <person name="Maluk M."/>
            <person name="Batista M."/>
            <person name="Junghare M."/>
            <person name="Carmona M."/>
            <person name="Faoro H."/>
            <person name="Cruz L.M."/>
            <person name="Battistoni F."/>
            <person name="De Souza E."/>
            <person name="Pedrosa F."/>
            <person name="Chen W.-M."/>
            <person name="Poole P.S."/>
            <person name="Dixon R.A."/>
            <person name="James E.K."/>
        </authorList>
    </citation>
    <scope>NUCLEOTIDE SEQUENCE</scope>
    <source>
        <strain evidence="6">NSC3</strain>
    </source>
</reference>
<name>A0A972F999_9RHOO</name>
<evidence type="ECO:0000313" key="6">
    <source>
        <dbReference type="EMBL" id="NMG04624.1"/>
    </source>
</evidence>
<dbReference type="PANTHER" id="PTHR10099">
    <property type="entry name" value="PHOSPHORIBOSYLFORMYLGLYCINAMIDINE SYNTHASE"/>
    <property type="match status" value="1"/>
</dbReference>
<dbReference type="Proteomes" id="UP000599523">
    <property type="component" value="Unassembled WGS sequence"/>
</dbReference>
<accession>A0A972F999</accession>
<keyword evidence="7" id="KW-1185">Reference proteome</keyword>
<dbReference type="PANTHER" id="PTHR10099:SF1">
    <property type="entry name" value="PHOSPHORIBOSYLFORMYLGLYCINAMIDINE SYNTHASE"/>
    <property type="match status" value="1"/>
</dbReference>
<proteinExistence type="predicted"/>
<dbReference type="AlphaFoldDB" id="A0A972F999"/>
<protein>
    <submittedName>
        <fullName evidence="6">Phosphoribosylformylglycinamidine synthase</fullName>
    </submittedName>
</protein>